<protein>
    <submittedName>
        <fullName evidence="3">Uncharacterized protein</fullName>
    </submittedName>
</protein>
<feature type="compositionally biased region" description="Basic and acidic residues" evidence="2">
    <location>
        <begin position="167"/>
        <end position="182"/>
    </location>
</feature>
<comment type="caution">
    <text evidence="3">The sequence shown here is derived from an EMBL/GenBank/DDBJ whole genome shotgun (WGS) entry which is preliminary data.</text>
</comment>
<feature type="compositionally biased region" description="Low complexity" evidence="2">
    <location>
        <begin position="156"/>
        <end position="166"/>
    </location>
</feature>
<accession>A0A9P8IP08</accession>
<proteinExistence type="predicted"/>
<dbReference type="RefSeq" id="XP_044679494.1">
    <property type="nucleotide sequence ID" value="XM_044826577.1"/>
</dbReference>
<dbReference type="Proteomes" id="UP000827133">
    <property type="component" value="Unassembled WGS sequence"/>
</dbReference>
<evidence type="ECO:0000256" key="1">
    <source>
        <dbReference type="SAM" id="Coils"/>
    </source>
</evidence>
<name>A0A9P8IP08_9HYPO</name>
<organism evidence="3 4">
    <name type="scientific">Fusarium musae</name>
    <dbReference type="NCBI Taxonomy" id="1042133"/>
    <lineage>
        <taxon>Eukaryota</taxon>
        <taxon>Fungi</taxon>
        <taxon>Dikarya</taxon>
        <taxon>Ascomycota</taxon>
        <taxon>Pezizomycotina</taxon>
        <taxon>Sordariomycetes</taxon>
        <taxon>Hypocreomycetidae</taxon>
        <taxon>Hypocreales</taxon>
        <taxon>Nectriaceae</taxon>
        <taxon>Fusarium</taxon>
    </lineage>
</organism>
<dbReference type="AlphaFoldDB" id="A0A9P8IP08"/>
<evidence type="ECO:0000313" key="4">
    <source>
        <dbReference type="Proteomes" id="UP000827133"/>
    </source>
</evidence>
<keyword evidence="1" id="KW-0175">Coiled coil</keyword>
<feature type="compositionally biased region" description="Polar residues" evidence="2">
    <location>
        <begin position="137"/>
        <end position="147"/>
    </location>
</feature>
<feature type="coiled-coil region" evidence="1">
    <location>
        <begin position="20"/>
        <end position="87"/>
    </location>
</feature>
<evidence type="ECO:0000256" key="2">
    <source>
        <dbReference type="SAM" id="MobiDB-lite"/>
    </source>
</evidence>
<gene>
    <name evidence="3" type="ORF">J7337_008974</name>
</gene>
<evidence type="ECO:0000313" key="3">
    <source>
        <dbReference type="EMBL" id="KAG9500494.1"/>
    </source>
</evidence>
<keyword evidence="4" id="KW-1185">Reference proteome</keyword>
<dbReference type="EMBL" id="JAHBCI010000006">
    <property type="protein sequence ID" value="KAG9500494.1"/>
    <property type="molecule type" value="Genomic_DNA"/>
</dbReference>
<reference evidence="3" key="1">
    <citation type="journal article" date="2021" name="Mol. Plant Microbe Interact.">
        <title>Telomere to telomere genome assembly of Fusarium musae F31, causal agent of crown rot disease of banana.</title>
        <authorList>
            <person name="Degradi L."/>
            <person name="Tava V."/>
            <person name="Kunova A."/>
            <person name="Cortesi P."/>
            <person name="Saracchi M."/>
            <person name="Pasquali M."/>
        </authorList>
    </citation>
    <scope>NUCLEOTIDE SEQUENCE</scope>
    <source>
        <strain evidence="3">F31</strain>
    </source>
</reference>
<dbReference type="GeneID" id="68316830"/>
<dbReference type="KEGG" id="fmu:J7337_008974"/>
<feature type="region of interest" description="Disordered" evidence="2">
    <location>
        <begin position="127"/>
        <end position="242"/>
    </location>
</feature>
<sequence>MASNMDPFIGDPVSPYRQDAKDITDVIERLIKEREQGREEGARAHLADVEARLQAANKHVADLKESLKASEHRAAKAEARAARAERAVDFQIAHLKLHIRSGASRLLSLAQFFEGLGKDRASTNAHAVNESAGSAADVNSSVNTREPSAQLEEPFSPSNSDTSDSASIKREESPLSIDRDQPSDGSGMSDMASISPDEEIGPLPEGPVLQHLLVDEIDMTRDYGPISRPYGPADGHKRRRTD</sequence>